<sequence length="143" mass="16241">MRLKLKKTIEIGVFTGYSLLLTALTIPEDGVIQQYVMALAEVNHKIHFIESEALSVLDQLLKDSENEDNYCNYHERLMKLLKVGGIAVYDNTLWEGTIAMPKEQVPDHFRGNSRQAILDLNRSLADDPRVQLSHVAFDESVNI</sequence>
<keyword evidence="4" id="KW-0949">S-adenosyl-L-methionine</keyword>
<proteinExistence type="inferred from homology"/>
<dbReference type="OMA" id="WEGTIAM"/>
<dbReference type="InterPro" id="IPR029063">
    <property type="entry name" value="SAM-dependent_MTases_sf"/>
</dbReference>
<evidence type="ECO:0000313" key="6">
    <source>
        <dbReference type="EMBL" id="ESR45042.1"/>
    </source>
</evidence>
<dbReference type="InterPro" id="IPR050362">
    <property type="entry name" value="Cation-dep_OMT"/>
</dbReference>
<dbReference type="PANTHER" id="PTHR10509:SF82">
    <property type="entry name" value="CAFFEOYL-COA O-METHYLTRANSFERASE-LIKE"/>
    <property type="match status" value="1"/>
</dbReference>
<evidence type="ECO:0000256" key="1">
    <source>
        <dbReference type="ARBA" id="ARBA00001968"/>
    </source>
</evidence>
<evidence type="ECO:0000256" key="3">
    <source>
        <dbReference type="ARBA" id="ARBA00022679"/>
    </source>
</evidence>
<dbReference type="PANTHER" id="PTHR10509">
    <property type="entry name" value="O-METHYLTRANSFERASE-RELATED"/>
    <property type="match status" value="1"/>
</dbReference>
<comment type="cofactor">
    <cofactor evidence="1">
        <name>a divalent metal cation</name>
        <dbReference type="ChEBI" id="CHEBI:60240"/>
    </cofactor>
</comment>
<dbReference type="Proteomes" id="UP000030687">
    <property type="component" value="Unassembled WGS sequence"/>
</dbReference>
<feature type="non-terminal residue" evidence="6">
    <location>
        <position position="143"/>
    </location>
</feature>
<dbReference type="EMBL" id="KI536799">
    <property type="protein sequence ID" value="ESR45042.1"/>
    <property type="molecule type" value="Genomic_DNA"/>
</dbReference>
<evidence type="ECO:0000256" key="2">
    <source>
        <dbReference type="ARBA" id="ARBA00022603"/>
    </source>
</evidence>
<dbReference type="GO" id="GO:0008171">
    <property type="term" value="F:O-methyltransferase activity"/>
    <property type="evidence" value="ECO:0007669"/>
    <property type="project" value="InterPro"/>
</dbReference>
<reference evidence="6 7" key="1">
    <citation type="submission" date="2013-10" db="EMBL/GenBank/DDBJ databases">
        <authorList>
            <consortium name="International Citrus Genome Consortium"/>
            <person name="Jenkins J."/>
            <person name="Schmutz J."/>
            <person name="Prochnik S."/>
            <person name="Rokhsar D."/>
            <person name="Gmitter F."/>
            <person name="Ollitrault P."/>
            <person name="Machado M."/>
            <person name="Talon M."/>
            <person name="Wincker P."/>
            <person name="Jaillon O."/>
            <person name="Morgante M."/>
        </authorList>
    </citation>
    <scope>NUCLEOTIDE SEQUENCE</scope>
    <source>
        <strain evidence="7">cv. Clemenules</strain>
    </source>
</reference>
<gene>
    <name evidence="6" type="ORF">CICLE_v10003764mg</name>
</gene>
<dbReference type="KEGG" id="cic:CICLE_v10003764mg"/>
<dbReference type="GO" id="GO:0008757">
    <property type="term" value="F:S-adenosylmethionine-dependent methyltransferase activity"/>
    <property type="evidence" value="ECO:0007669"/>
    <property type="project" value="TreeGrafter"/>
</dbReference>
<dbReference type="Gene3D" id="3.40.50.150">
    <property type="entry name" value="Vaccinia Virus protein VP39"/>
    <property type="match status" value="1"/>
</dbReference>
<dbReference type="STRING" id="85681.V4SW71"/>
<dbReference type="GO" id="GO:0032259">
    <property type="term" value="P:methylation"/>
    <property type="evidence" value="ECO:0007669"/>
    <property type="project" value="UniProtKB-KW"/>
</dbReference>
<accession>V4SW71</accession>
<dbReference type="eggNOG" id="KOG1663">
    <property type="taxonomic scope" value="Eukaryota"/>
</dbReference>
<evidence type="ECO:0000256" key="5">
    <source>
        <dbReference type="ARBA" id="ARBA00023453"/>
    </source>
</evidence>
<keyword evidence="7" id="KW-1185">Reference proteome</keyword>
<evidence type="ECO:0008006" key="8">
    <source>
        <dbReference type="Google" id="ProtNLM"/>
    </source>
</evidence>
<protein>
    <recommendedName>
        <fullName evidence="8">Caffeoyl-CoA O-methyltransferase</fullName>
    </recommendedName>
</protein>
<dbReference type="Gramene" id="ESR45042">
    <property type="protein sequence ID" value="ESR45042"/>
    <property type="gene ID" value="CICLE_v10003764mg"/>
</dbReference>
<name>V4SW71_CITCL</name>
<dbReference type="Pfam" id="PF01596">
    <property type="entry name" value="Methyltransf_3"/>
    <property type="match status" value="1"/>
</dbReference>
<dbReference type="SUPFAM" id="SSF53335">
    <property type="entry name" value="S-adenosyl-L-methionine-dependent methyltransferases"/>
    <property type="match status" value="1"/>
</dbReference>
<evidence type="ECO:0000313" key="7">
    <source>
        <dbReference type="Proteomes" id="UP000030687"/>
    </source>
</evidence>
<dbReference type="InterPro" id="IPR002935">
    <property type="entry name" value="SAM_O-MeTrfase"/>
</dbReference>
<organism evidence="6 7">
    <name type="scientific">Citrus clementina</name>
    <name type="common">Clementine</name>
    <name type="synonym">Citrus deliciosa x Citrus sinensis</name>
    <dbReference type="NCBI Taxonomy" id="85681"/>
    <lineage>
        <taxon>Eukaryota</taxon>
        <taxon>Viridiplantae</taxon>
        <taxon>Streptophyta</taxon>
        <taxon>Embryophyta</taxon>
        <taxon>Tracheophyta</taxon>
        <taxon>Spermatophyta</taxon>
        <taxon>Magnoliopsida</taxon>
        <taxon>eudicotyledons</taxon>
        <taxon>Gunneridae</taxon>
        <taxon>Pentapetalae</taxon>
        <taxon>rosids</taxon>
        <taxon>malvids</taxon>
        <taxon>Sapindales</taxon>
        <taxon>Rutaceae</taxon>
        <taxon>Aurantioideae</taxon>
        <taxon>Citrus</taxon>
    </lineage>
</organism>
<keyword evidence="2" id="KW-0489">Methyltransferase</keyword>
<dbReference type="AlphaFoldDB" id="V4SW71"/>
<evidence type="ECO:0000256" key="4">
    <source>
        <dbReference type="ARBA" id="ARBA00022691"/>
    </source>
</evidence>
<comment type="similarity">
    <text evidence="5">Belongs to the class I-like SAM-binding methyltransferase superfamily. Cation-dependent O-methyltransferase family.</text>
</comment>
<keyword evidence="3" id="KW-0808">Transferase</keyword>
<dbReference type="InParanoid" id="V4SW71"/>